<dbReference type="EMBL" id="CP095785">
    <property type="protein sequence ID" value="XAG30813.1"/>
    <property type="molecule type" value="Genomic_DNA"/>
</dbReference>
<organism evidence="1 2">
    <name type="scientific">Proteus faecis</name>
    <dbReference type="NCBI Taxonomy" id="2050967"/>
    <lineage>
        <taxon>Bacteria</taxon>
        <taxon>Pseudomonadati</taxon>
        <taxon>Pseudomonadota</taxon>
        <taxon>Gammaproteobacteria</taxon>
        <taxon>Enterobacterales</taxon>
        <taxon>Morganellaceae</taxon>
        <taxon>Proteus</taxon>
    </lineage>
</organism>
<dbReference type="RefSeq" id="WP_337237785.1">
    <property type="nucleotide sequence ID" value="NZ_CP095785.1"/>
</dbReference>
<sequence>MTKKDIEEADQKYAACNEDKECRLDVVRETNGLSQRKDNELLAYKQQLVREMGKEMEAAVIACQGDMECQHKVMSISPQGINCMWVVLT</sequence>
<proteinExistence type="predicted"/>
<keyword evidence="2" id="KW-1185">Reference proteome</keyword>
<name>A0ABZ3EHF1_9GAMM</name>
<gene>
    <name evidence="1" type="ORF">MYW70_12795</name>
</gene>
<dbReference type="Proteomes" id="UP001438077">
    <property type="component" value="Chromosome"/>
</dbReference>
<reference evidence="1 2" key="1">
    <citation type="submission" date="2022-03" db="EMBL/GenBank/DDBJ databases">
        <title>Sea Food Isolates.</title>
        <authorList>
            <person name="Li C."/>
        </authorList>
    </citation>
    <scope>NUCLEOTIDE SEQUENCE [LARGE SCALE GENOMIC DNA]</scope>
    <source>
        <strain evidence="1 2">19MO01SH08</strain>
    </source>
</reference>
<evidence type="ECO:0000313" key="1">
    <source>
        <dbReference type="EMBL" id="XAG30813.1"/>
    </source>
</evidence>
<accession>A0ABZ3EHF1</accession>
<protein>
    <submittedName>
        <fullName evidence="1">Uncharacterized protein</fullName>
    </submittedName>
</protein>
<evidence type="ECO:0000313" key="2">
    <source>
        <dbReference type="Proteomes" id="UP001438077"/>
    </source>
</evidence>